<protein>
    <recommendedName>
        <fullName evidence="3">thioredoxin-dependent peroxiredoxin</fullName>
        <ecNumber evidence="3">1.11.1.24</ecNumber>
    </recommendedName>
    <alternativeName>
        <fullName evidence="9">Thioredoxin peroxidase</fullName>
    </alternativeName>
    <alternativeName>
        <fullName evidence="11">Thioredoxin-dependent peroxiredoxin Bcp</fullName>
    </alternativeName>
</protein>
<evidence type="ECO:0000256" key="2">
    <source>
        <dbReference type="ARBA" id="ARBA00011245"/>
    </source>
</evidence>
<dbReference type="Pfam" id="PF00578">
    <property type="entry name" value="AhpC-TSA"/>
    <property type="match status" value="1"/>
</dbReference>
<keyword evidence="8" id="KW-0676">Redox-active center</keyword>
<dbReference type="EC" id="1.11.1.24" evidence="3"/>
<dbReference type="GO" id="GO:0008379">
    <property type="term" value="F:thioredoxin peroxidase activity"/>
    <property type="evidence" value="ECO:0007669"/>
    <property type="project" value="TreeGrafter"/>
</dbReference>
<evidence type="ECO:0000256" key="4">
    <source>
        <dbReference type="ARBA" id="ARBA00022559"/>
    </source>
</evidence>
<dbReference type="FunFam" id="3.40.30.10:FF:000007">
    <property type="entry name" value="Thioredoxin-dependent thiol peroxidase"/>
    <property type="match status" value="1"/>
</dbReference>
<evidence type="ECO:0000313" key="16">
    <source>
        <dbReference type="Proteomes" id="UP000319732"/>
    </source>
</evidence>
<evidence type="ECO:0000256" key="13">
    <source>
        <dbReference type="PIRSR" id="PIRSR000239-1"/>
    </source>
</evidence>
<evidence type="ECO:0000256" key="5">
    <source>
        <dbReference type="ARBA" id="ARBA00022862"/>
    </source>
</evidence>
<comment type="function">
    <text evidence="1">Thiol-specific peroxidase that catalyzes the reduction of hydrogen peroxide and organic hydroperoxides to water and alcohols, respectively. Plays a role in cell protection against oxidative stress by detoxifying peroxides and as sensor of hydrogen peroxide-mediated signaling events.</text>
</comment>
<organism evidence="15 16">
    <name type="scientific">Exilibacterium tricleocarpae</name>
    <dbReference type="NCBI Taxonomy" id="2591008"/>
    <lineage>
        <taxon>Bacteria</taxon>
        <taxon>Pseudomonadati</taxon>
        <taxon>Pseudomonadota</taxon>
        <taxon>Gammaproteobacteria</taxon>
        <taxon>Cellvibrionales</taxon>
        <taxon>Cellvibrionaceae</taxon>
        <taxon>Exilibacterium</taxon>
    </lineage>
</organism>
<dbReference type="CDD" id="cd03017">
    <property type="entry name" value="PRX_BCP"/>
    <property type="match status" value="1"/>
</dbReference>
<evidence type="ECO:0000256" key="6">
    <source>
        <dbReference type="ARBA" id="ARBA00023002"/>
    </source>
</evidence>
<evidence type="ECO:0000256" key="9">
    <source>
        <dbReference type="ARBA" id="ARBA00032824"/>
    </source>
</evidence>
<keyword evidence="16" id="KW-1185">Reference proteome</keyword>
<keyword evidence="6 15" id="KW-0560">Oxidoreductase</keyword>
<sequence>MPYPKIGNMAPAFSLKDQDGNTVSLKDFKGKSPVAIFFYPKALTPGCTVQACGIRDSKKDFEKRKVVVLGISPDPVARLPKFIEKHDLNFPLLSDEDHAVADKYGCWGMKKFMGKEFMGLIRTTYIIGKDGRLLKVMDKFKTKTHHGDLLAELDELGI</sequence>
<dbReference type="OrthoDB" id="9812811at2"/>
<proteinExistence type="inferred from homology"/>
<evidence type="ECO:0000259" key="14">
    <source>
        <dbReference type="PROSITE" id="PS51352"/>
    </source>
</evidence>
<dbReference type="EMBL" id="VHSG01000018">
    <property type="protein sequence ID" value="TQV73567.1"/>
    <property type="molecule type" value="Genomic_DNA"/>
</dbReference>
<dbReference type="NCBIfam" id="NF006960">
    <property type="entry name" value="PRK09437.1"/>
    <property type="match status" value="1"/>
</dbReference>
<dbReference type="GO" id="GO:0034599">
    <property type="term" value="P:cellular response to oxidative stress"/>
    <property type="evidence" value="ECO:0007669"/>
    <property type="project" value="TreeGrafter"/>
</dbReference>
<evidence type="ECO:0000256" key="11">
    <source>
        <dbReference type="ARBA" id="ARBA00042639"/>
    </source>
</evidence>
<dbReference type="PANTHER" id="PTHR42801:SF4">
    <property type="entry name" value="AHPC_TSA FAMILY PROTEIN"/>
    <property type="match status" value="1"/>
</dbReference>
<dbReference type="PROSITE" id="PS51352">
    <property type="entry name" value="THIOREDOXIN_2"/>
    <property type="match status" value="1"/>
</dbReference>
<dbReference type="RefSeq" id="WP_142905694.1">
    <property type="nucleotide sequence ID" value="NZ_ML660097.1"/>
</dbReference>
<dbReference type="GO" id="GO:0005737">
    <property type="term" value="C:cytoplasm"/>
    <property type="evidence" value="ECO:0007669"/>
    <property type="project" value="TreeGrafter"/>
</dbReference>
<keyword evidence="7" id="KW-1015">Disulfide bond</keyword>
<dbReference type="Gene3D" id="3.40.30.10">
    <property type="entry name" value="Glutaredoxin"/>
    <property type="match status" value="1"/>
</dbReference>
<dbReference type="InterPro" id="IPR013766">
    <property type="entry name" value="Thioredoxin_domain"/>
</dbReference>
<gene>
    <name evidence="15" type="ORF">FKG94_17555</name>
</gene>
<name>A0A545T8L9_9GAMM</name>
<evidence type="ECO:0000256" key="1">
    <source>
        <dbReference type="ARBA" id="ARBA00003330"/>
    </source>
</evidence>
<dbReference type="InterPro" id="IPR024706">
    <property type="entry name" value="Peroxiredoxin_AhpC-typ"/>
</dbReference>
<evidence type="ECO:0000256" key="10">
    <source>
        <dbReference type="ARBA" id="ARBA00038489"/>
    </source>
</evidence>
<dbReference type="SUPFAM" id="SSF52833">
    <property type="entry name" value="Thioredoxin-like"/>
    <property type="match status" value="1"/>
</dbReference>
<evidence type="ECO:0000256" key="8">
    <source>
        <dbReference type="ARBA" id="ARBA00023284"/>
    </source>
</evidence>
<evidence type="ECO:0000256" key="7">
    <source>
        <dbReference type="ARBA" id="ARBA00023157"/>
    </source>
</evidence>
<dbReference type="InterPro" id="IPR000866">
    <property type="entry name" value="AhpC/TSA"/>
</dbReference>
<dbReference type="InterPro" id="IPR050924">
    <property type="entry name" value="Peroxiredoxin_BCP/PrxQ"/>
</dbReference>
<comment type="similarity">
    <text evidence="10">Belongs to the peroxiredoxin family. BCP/PrxQ subfamily.</text>
</comment>
<reference evidence="15 16" key="1">
    <citation type="submission" date="2019-06" db="EMBL/GenBank/DDBJ databases">
        <title>Whole genome sequence for Cellvibrionaceae sp. R142.</title>
        <authorList>
            <person name="Wang G."/>
        </authorList>
    </citation>
    <scope>NUCLEOTIDE SEQUENCE [LARGE SCALE GENOMIC DNA]</scope>
    <source>
        <strain evidence="15 16">R142</strain>
    </source>
</reference>
<evidence type="ECO:0000313" key="15">
    <source>
        <dbReference type="EMBL" id="TQV73567.1"/>
    </source>
</evidence>
<dbReference type="PANTHER" id="PTHR42801">
    <property type="entry name" value="THIOREDOXIN-DEPENDENT PEROXIDE REDUCTASE"/>
    <property type="match status" value="1"/>
</dbReference>
<evidence type="ECO:0000256" key="12">
    <source>
        <dbReference type="ARBA" id="ARBA00049091"/>
    </source>
</evidence>
<feature type="active site" description="Cysteine sulfenic acid (-SOH) intermediate; for peroxidase activity" evidence="13">
    <location>
        <position position="47"/>
    </location>
</feature>
<accession>A0A545T8L9</accession>
<comment type="catalytic activity">
    <reaction evidence="12">
        <text>a hydroperoxide + [thioredoxin]-dithiol = an alcohol + [thioredoxin]-disulfide + H2O</text>
        <dbReference type="Rhea" id="RHEA:62620"/>
        <dbReference type="Rhea" id="RHEA-COMP:10698"/>
        <dbReference type="Rhea" id="RHEA-COMP:10700"/>
        <dbReference type="ChEBI" id="CHEBI:15377"/>
        <dbReference type="ChEBI" id="CHEBI:29950"/>
        <dbReference type="ChEBI" id="CHEBI:30879"/>
        <dbReference type="ChEBI" id="CHEBI:35924"/>
        <dbReference type="ChEBI" id="CHEBI:50058"/>
        <dbReference type="EC" id="1.11.1.24"/>
    </reaction>
</comment>
<dbReference type="Proteomes" id="UP000319732">
    <property type="component" value="Unassembled WGS sequence"/>
</dbReference>
<comment type="subunit">
    <text evidence="2">Monomer.</text>
</comment>
<dbReference type="AlphaFoldDB" id="A0A545T8L9"/>
<comment type="caution">
    <text evidence="15">The sequence shown here is derived from an EMBL/GenBank/DDBJ whole genome shotgun (WGS) entry which is preliminary data.</text>
</comment>
<dbReference type="PIRSF" id="PIRSF000239">
    <property type="entry name" value="AHPC"/>
    <property type="match status" value="1"/>
</dbReference>
<feature type="domain" description="Thioredoxin" evidence="14">
    <location>
        <begin position="4"/>
        <end position="158"/>
    </location>
</feature>
<dbReference type="GO" id="GO:0045454">
    <property type="term" value="P:cell redox homeostasis"/>
    <property type="evidence" value="ECO:0007669"/>
    <property type="project" value="TreeGrafter"/>
</dbReference>
<keyword evidence="5" id="KW-0049">Antioxidant</keyword>
<evidence type="ECO:0000256" key="3">
    <source>
        <dbReference type="ARBA" id="ARBA00013017"/>
    </source>
</evidence>
<dbReference type="InterPro" id="IPR036249">
    <property type="entry name" value="Thioredoxin-like_sf"/>
</dbReference>
<keyword evidence="4 15" id="KW-0575">Peroxidase</keyword>